<proteinExistence type="predicted"/>
<organism evidence="1 2">
    <name type="scientific">Cucurbita argyrosperma subsp. sororia</name>
    <dbReference type="NCBI Taxonomy" id="37648"/>
    <lineage>
        <taxon>Eukaryota</taxon>
        <taxon>Viridiplantae</taxon>
        <taxon>Streptophyta</taxon>
        <taxon>Embryophyta</taxon>
        <taxon>Tracheophyta</taxon>
        <taxon>Spermatophyta</taxon>
        <taxon>Magnoliopsida</taxon>
        <taxon>eudicotyledons</taxon>
        <taxon>Gunneridae</taxon>
        <taxon>Pentapetalae</taxon>
        <taxon>rosids</taxon>
        <taxon>fabids</taxon>
        <taxon>Cucurbitales</taxon>
        <taxon>Cucurbitaceae</taxon>
        <taxon>Cucurbiteae</taxon>
        <taxon>Cucurbita</taxon>
    </lineage>
</organism>
<feature type="non-terminal residue" evidence="1">
    <location>
        <position position="1"/>
    </location>
</feature>
<accession>A0AAV6LY23</accession>
<dbReference type="EMBL" id="JAGKQH010000019">
    <property type="protein sequence ID" value="KAG6571783.1"/>
    <property type="molecule type" value="Genomic_DNA"/>
</dbReference>
<evidence type="ECO:0000313" key="1">
    <source>
        <dbReference type="EMBL" id="KAG6571783.1"/>
    </source>
</evidence>
<protein>
    <submittedName>
        <fullName evidence="1">Uncharacterized protein</fullName>
    </submittedName>
</protein>
<dbReference type="Proteomes" id="UP000685013">
    <property type="component" value="Chromosome 19"/>
</dbReference>
<dbReference type="AlphaFoldDB" id="A0AAV6LY23"/>
<keyword evidence="2" id="KW-1185">Reference proteome</keyword>
<evidence type="ECO:0000313" key="2">
    <source>
        <dbReference type="Proteomes" id="UP000685013"/>
    </source>
</evidence>
<comment type="caution">
    <text evidence="1">The sequence shown here is derived from an EMBL/GenBank/DDBJ whole genome shotgun (WGS) entry which is preliminary data.</text>
</comment>
<sequence>MASTVHVSNGVSTHLFIHLDHPYQSHFFLKTKMNQRLNEVASSGDIDSLYLILQEDAYILERIDQVRTYLFLHLK</sequence>
<reference evidence="1 2" key="1">
    <citation type="journal article" date="2021" name="Hortic Res">
        <title>The domestication of Cucurbita argyrosperma as revealed by the genome of its wild relative.</title>
        <authorList>
            <person name="Barrera-Redondo J."/>
            <person name="Sanchez-de la Vega G."/>
            <person name="Aguirre-Liguori J.A."/>
            <person name="Castellanos-Morales G."/>
            <person name="Gutierrez-Guerrero Y.T."/>
            <person name="Aguirre-Dugua X."/>
            <person name="Aguirre-Planter E."/>
            <person name="Tenaillon M.I."/>
            <person name="Lira-Saade R."/>
            <person name="Eguiarte L.E."/>
        </authorList>
    </citation>
    <scope>NUCLEOTIDE SEQUENCE [LARGE SCALE GENOMIC DNA]</scope>
    <source>
        <strain evidence="1">JBR-2021</strain>
    </source>
</reference>
<gene>
    <name evidence="1" type="ORF">SDJN03_28511</name>
</gene>
<name>A0AAV6LY23_9ROSI</name>